<dbReference type="AlphaFoldDB" id="A0A9E7G786"/>
<reference evidence="2" key="1">
    <citation type="submission" date="2022-05" db="EMBL/GenBank/DDBJ databases">
        <title>The Musa troglodytarum L. genome provides insights into the mechanism of non-climacteric behaviour and enrichment of carotenoids.</title>
        <authorList>
            <person name="Wang J."/>
        </authorList>
    </citation>
    <scope>NUCLEOTIDE SEQUENCE</scope>
    <source>
        <tissue evidence="2">Leaf</tissue>
    </source>
</reference>
<name>A0A9E7G786_9LILI</name>
<organism evidence="2 3">
    <name type="scientific">Musa troglodytarum</name>
    <name type="common">fe'i banana</name>
    <dbReference type="NCBI Taxonomy" id="320322"/>
    <lineage>
        <taxon>Eukaryota</taxon>
        <taxon>Viridiplantae</taxon>
        <taxon>Streptophyta</taxon>
        <taxon>Embryophyta</taxon>
        <taxon>Tracheophyta</taxon>
        <taxon>Spermatophyta</taxon>
        <taxon>Magnoliopsida</taxon>
        <taxon>Liliopsida</taxon>
        <taxon>Zingiberales</taxon>
        <taxon>Musaceae</taxon>
        <taxon>Musa</taxon>
    </lineage>
</organism>
<sequence length="83" mass="8876">MVKLPPLLVSRSTASGTVSYTPKPKRNGNRARHWRIRTRLVPPPRLGSGDGVIGMGAASWGPLPGRPRVPSNRGPVGASRSDR</sequence>
<evidence type="ECO:0000313" key="2">
    <source>
        <dbReference type="EMBL" id="URE09045.1"/>
    </source>
</evidence>
<feature type="compositionally biased region" description="Basic residues" evidence="1">
    <location>
        <begin position="23"/>
        <end position="38"/>
    </location>
</feature>
<feature type="compositionally biased region" description="Polar residues" evidence="1">
    <location>
        <begin position="10"/>
        <end position="20"/>
    </location>
</feature>
<evidence type="ECO:0000313" key="3">
    <source>
        <dbReference type="Proteomes" id="UP001055439"/>
    </source>
</evidence>
<feature type="region of interest" description="Disordered" evidence="1">
    <location>
        <begin position="1"/>
        <end position="83"/>
    </location>
</feature>
<gene>
    <name evidence="2" type="ORF">MUK42_34416</name>
</gene>
<dbReference type="EMBL" id="CP097508">
    <property type="protein sequence ID" value="URE09045.1"/>
    <property type="molecule type" value="Genomic_DNA"/>
</dbReference>
<evidence type="ECO:0000256" key="1">
    <source>
        <dbReference type="SAM" id="MobiDB-lite"/>
    </source>
</evidence>
<accession>A0A9E7G786</accession>
<dbReference type="Proteomes" id="UP001055439">
    <property type="component" value="Chromosome 6"/>
</dbReference>
<keyword evidence="3" id="KW-1185">Reference proteome</keyword>
<protein>
    <submittedName>
        <fullName evidence="2">Uncharacterized protein</fullName>
    </submittedName>
</protein>
<proteinExistence type="predicted"/>